<accession>A0A8S5P7N1</accession>
<evidence type="ECO:0000259" key="3">
    <source>
        <dbReference type="SMART" id="SM00465"/>
    </source>
</evidence>
<dbReference type="InterPro" id="IPR035901">
    <property type="entry name" value="GIY-YIG_endonuc_sf"/>
</dbReference>
<dbReference type="SMART" id="SM00465">
    <property type="entry name" value="GIYc"/>
    <property type="match status" value="1"/>
</dbReference>
<name>A0A8S5P7N1_9CAUD</name>
<protein>
    <submittedName>
        <fullName evidence="4">Intron associated endonuclease</fullName>
    </submittedName>
</protein>
<dbReference type="InterPro" id="IPR000305">
    <property type="entry name" value="GIY-YIG_endonuc"/>
</dbReference>
<evidence type="ECO:0000256" key="1">
    <source>
        <dbReference type="ARBA" id="ARBA00001946"/>
    </source>
</evidence>
<dbReference type="NCBIfam" id="TIGR01453">
    <property type="entry name" value="grpIintron_endo"/>
    <property type="match status" value="1"/>
</dbReference>
<comment type="cofactor">
    <cofactor evidence="1">
        <name>Mg(2+)</name>
        <dbReference type="ChEBI" id="CHEBI:18420"/>
    </cofactor>
</comment>
<evidence type="ECO:0000256" key="2">
    <source>
        <dbReference type="ARBA" id="ARBA00022842"/>
    </source>
</evidence>
<dbReference type="Pfam" id="PF01541">
    <property type="entry name" value="GIY-YIG"/>
    <property type="match status" value="1"/>
</dbReference>
<organism evidence="4">
    <name type="scientific">Siphoviridae sp. ctsUY14</name>
    <dbReference type="NCBI Taxonomy" id="2825693"/>
    <lineage>
        <taxon>Viruses</taxon>
        <taxon>Duplodnaviria</taxon>
        <taxon>Heunggongvirae</taxon>
        <taxon>Uroviricota</taxon>
        <taxon>Caudoviricetes</taxon>
    </lineage>
</organism>
<dbReference type="SUPFAM" id="SSF82771">
    <property type="entry name" value="GIY-YIG endonuclease"/>
    <property type="match status" value="1"/>
</dbReference>
<sequence>MDECSGIYKINCNDVCVYVGQSINLKSRKASHLRKLRKNVHYNKYLQRLYNKYKETFVFSKLEECAPDLLTEREMYWIEKLKPKCNMQIPSDSTHFTITEQSRQKMSKISKDRMTPEMRKKISEKTKEAMHRPEVWNNFLEGQRNKKNKTAWNKGLRETNSSSNRKRVYCVELDLIFESAYAAGIYLGAKNGKGVSRVCLNQRNTYKKLHFEYIDK</sequence>
<feature type="domain" description="GIY-YIG" evidence="3">
    <location>
        <begin position="4"/>
        <end position="91"/>
    </location>
</feature>
<dbReference type="GO" id="GO:0004519">
    <property type="term" value="F:endonuclease activity"/>
    <property type="evidence" value="ECO:0007669"/>
    <property type="project" value="UniProtKB-KW"/>
</dbReference>
<proteinExistence type="predicted"/>
<keyword evidence="4" id="KW-0540">Nuclease</keyword>
<keyword evidence="2" id="KW-0460">Magnesium</keyword>
<reference evidence="4" key="1">
    <citation type="journal article" date="2021" name="Proc. Natl. Acad. Sci. U.S.A.">
        <title>A Catalog of Tens of Thousands of Viruses from Human Metagenomes Reveals Hidden Associations with Chronic Diseases.</title>
        <authorList>
            <person name="Tisza M.J."/>
            <person name="Buck C.B."/>
        </authorList>
    </citation>
    <scope>NUCLEOTIDE SEQUENCE</scope>
    <source>
        <strain evidence="4">CtsUY14</strain>
    </source>
</reference>
<evidence type="ECO:0000313" key="4">
    <source>
        <dbReference type="EMBL" id="DAE02435.1"/>
    </source>
</evidence>
<dbReference type="EMBL" id="BK015346">
    <property type="protein sequence ID" value="DAE02435.1"/>
    <property type="molecule type" value="Genomic_DNA"/>
</dbReference>
<keyword evidence="4" id="KW-0255">Endonuclease</keyword>
<keyword evidence="4" id="KW-0378">Hydrolase</keyword>
<dbReference type="InterPro" id="IPR006350">
    <property type="entry name" value="Intron_endoG1"/>
</dbReference>
<dbReference type="Gene3D" id="3.40.1440.10">
    <property type="entry name" value="GIY-YIG endonuclease"/>
    <property type="match status" value="1"/>
</dbReference>